<comment type="caution">
    <text evidence="2">The sequence shown here is derived from an EMBL/GenBank/DDBJ whole genome shotgun (WGS) entry which is preliminary data.</text>
</comment>
<evidence type="ECO:0000313" key="3">
    <source>
        <dbReference type="Proteomes" id="UP001058974"/>
    </source>
</evidence>
<evidence type="ECO:0000313" key="2">
    <source>
        <dbReference type="EMBL" id="KAI5435059.1"/>
    </source>
</evidence>
<keyword evidence="3" id="KW-1185">Reference proteome</keyword>
<accession>A0A9D4Y9F7</accession>
<dbReference type="AlphaFoldDB" id="A0A9D4Y9F7"/>
<name>A0A9D4Y9F7_PEA</name>
<protein>
    <submittedName>
        <fullName evidence="2">Uncharacterized protein</fullName>
    </submittedName>
</protein>
<feature type="transmembrane region" description="Helical" evidence="1">
    <location>
        <begin position="20"/>
        <end position="37"/>
    </location>
</feature>
<keyword evidence="1" id="KW-1133">Transmembrane helix</keyword>
<keyword evidence="1" id="KW-0472">Membrane</keyword>
<keyword evidence="1" id="KW-0812">Transmembrane</keyword>
<proteinExistence type="predicted"/>
<reference evidence="2 3" key="1">
    <citation type="journal article" date="2022" name="Nat. Genet.">
        <title>Improved pea reference genome and pan-genome highlight genomic features and evolutionary characteristics.</title>
        <authorList>
            <person name="Yang T."/>
            <person name="Liu R."/>
            <person name="Luo Y."/>
            <person name="Hu S."/>
            <person name="Wang D."/>
            <person name="Wang C."/>
            <person name="Pandey M.K."/>
            <person name="Ge S."/>
            <person name="Xu Q."/>
            <person name="Li N."/>
            <person name="Li G."/>
            <person name="Huang Y."/>
            <person name="Saxena R.K."/>
            <person name="Ji Y."/>
            <person name="Li M."/>
            <person name="Yan X."/>
            <person name="He Y."/>
            <person name="Liu Y."/>
            <person name="Wang X."/>
            <person name="Xiang C."/>
            <person name="Varshney R.K."/>
            <person name="Ding H."/>
            <person name="Gao S."/>
            <person name="Zong X."/>
        </authorList>
    </citation>
    <scope>NUCLEOTIDE SEQUENCE [LARGE SCALE GENOMIC DNA]</scope>
    <source>
        <strain evidence="2 3">cv. Zhongwan 6</strain>
    </source>
</reference>
<sequence>MKAFKSTSAEPPSPIASQHIFISFPLLSLIPFVTSLSKSINSHTNFTISLFFIKTSPFTFSLTLNPTFQSSTIILLLNGWSNPIGKVNNGTPEITLSLVEFQPQCDQNPPIEECDNTLNWSHHSKTSPMFPQICFNLEASLRAIHKNRTLLSRKAFAISSICSLEADKKLPCDM</sequence>
<dbReference type="EMBL" id="JAMSHJ010000002">
    <property type="protein sequence ID" value="KAI5435059.1"/>
    <property type="molecule type" value="Genomic_DNA"/>
</dbReference>
<gene>
    <name evidence="2" type="ORF">KIW84_021768</name>
</gene>
<dbReference type="Gramene" id="Psat02G0176800-T1">
    <property type="protein sequence ID" value="KAI5435059.1"/>
    <property type="gene ID" value="KIW84_021768"/>
</dbReference>
<dbReference type="Proteomes" id="UP001058974">
    <property type="component" value="Chromosome 2"/>
</dbReference>
<organism evidence="2 3">
    <name type="scientific">Pisum sativum</name>
    <name type="common">Garden pea</name>
    <name type="synonym">Lathyrus oleraceus</name>
    <dbReference type="NCBI Taxonomy" id="3888"/>
    <lineage>
        <taxon>Eukaryota</taxon>
        <taxon>Viridiplantae</taxon>
        <taxon>Streptophyta</taxon>
        <taxon>Embryophyta</taxon>
        <taxon>Tracheophyta</taxon>
        <taxon>Spermatophyta</taxon>
        <taxon>Magnoliopsida</taxon>
        <taxon>eudicotyledons</taxon>
        <taxon>Gunneridae</taxon>
        <taxon>Pentapetalae</taxon>
        <taxon>rosids</taxon>
        <taxon>fabids</taxon>
        <taxon>Fabales</taxon>
        <taxon>Fabaceae</taxon>
        <taxon>Papilionoideae</taxon>
        <taxon>50 kb inversion clade</taxon>
        <taxon>NPAAA clade</taxon>
        <taxon>Hologalegina</taxon>
        <taxon>IRL clade</taxon>
        <taxon>Fabeae</taxon>
        <taxon>Lathyrus</taxon>
    </lineage>
</organism>
<evidence type="ECO:0000256" key="1">
    <source>
        <dbReference type="SAM" id="Phobius"/>
    </source>
</evidence>